<sequence>MGNWSVAARIFAGQLVLVTLITAAVSTVLFLVARQQNYDRAAQRMLSLAVAVADNPFVLEAVRSAKPTEVLQPYAEKIMRDTQVDFITIMAPDGTRFTHPDRQEIGRKYIGSTAAALRGQPETEVYAGTLGPPVRAIVPVRDGDGSDRALVAAGVTVTNLSVALNARLPFVILTGTAILALSPLASWLISRYLRKVTLGWGPEQLSSIFVSYESLLHSVREGLLMVDLQGRLVLYNDHAARLLDLPLRRPDSPPAELSSLSLPEDLRQLLLSGRQARDEYFATEDRVLVVSQDPALRPRRPGQQGAPAGQRIGTVATLRDHTEIQSLVGEVESMRTLTGALRAQTHEHSNRLHTIV</sequence>
<feature type="transmembrane region" description="Helical" evidence="6">
    <location>
        <begin position="168"/>
        <end position="189"/>
    </location>
</feature>
<comment type="caution">
    <text evidence="8">The sequence shown here is derived from an EMBL/GenBank/DDBJ whole genome shotgun (WGS) entry which is preliminary data.</text>
</comment>
<evidence type="ECO:0000256" key="4">
    <source>
        <dbReference type="ARBA" id="ARBA00022989"/>
    </source>
</evidence>
<evidence type="ECO:0000313" key="9">
    <source>
        <dbReference type="Proteomes" id="UP000523795"/>
    </source>
</evidence>
<evidence type="ECO:0000259" key="7">
    <source>
        <dbReference type="Pfam" id="PF17203"/>
    </source>
</evidence>
<feature type="transmembrane region" description="Helical" evidence="6">
    <location>
        <begin position="6"/>
        <end position="33"/>
    </location>
</feature>
<dbReference type="Gene3D" id="3.30.450.20">
    <property type="entry name" value="PAS domain"/>
    <property type="match status" value="2"/>
</dbReference>
<gene>
    <name evidence="8" type="ORF">HER39_05320</name>
</gene>
<feature type="domain" description="Single cache" evidence="7">
    <location>
        <begin position="39"/>
        <end position="166"/>
    </location>
</feature>
<reference evidence="8 9" key="1">
    <citation type="submission" date="2020-04" db="EMBL/GenBank/DDBJ databases">
        <authorList>
            <person name="Liu S."/>
        </authorList>
    </citation>
    <scope>NUCLEOTIDE SEQUENCE [LARGE SCALE GENOMIC DNA]</scope>
    <source>
        <strain evidence="8 9">CGMCC 1.15091</strain>
    </source>
</reference>
<organism evidence="8 9">
    <name type="scientific">Arthrobacter deserti</name>
    <dbReference type="NCBI Taxonomy" id="1742687"/>
    <lineage>
        <taxon>Bacteria</taxon>
        <taxon>Bacillati</taxon>
        <taxon>Actinomycetota</taxon>
        <taxon>Actinomycetes</taxon>
        <taxon>Micrococcales</taxon>
        <taxon>Micrococcaceae</taxon>
        <taxon>Arthrobacter</taxon>
    </lineage>
</organism>
<evidence type="ECO:0000256" key="1">
    <source>
        <dbReference type="ARBA" id="ARBA00004651"/>
    </source>
</evidence>
<keyword evidence="3 6" id="KW-0812">Transmembrane</keyword>
<dbReference type="SUPFAM" id="SSF103190">
    <property type="entry name" value="Sensory domain-like"/>
    <property type="match status" value="1"/>
</dbReference>
<keyword evidence="4 6" id="KW-1133">Transmembrane helix</keyword>
<evidence type="ECO:0000313" key="8">
    <source>
        <dbReference type="EMBL" id="NKX50004.1"/>
    </source>
</evidence>
<feature type="non-terminal residue" evidence="8">
    <location>
        <position position="356"/>
    </location>
</feature>
<dbReference type="EMBL" id="JAAZSR010000054">
    <property type="protein sequence ID" value="NKX50004.1"/>
    <property type="molecule type" value="Genomic_DNA"/>
</dbReference>
<keyword evidence="2" id="KW-1003">Cell membrane</keyword>
<comment type="subcellular location">
    <subcellularLocation>
        <location evidence="1">Cell membrane</location>
        <topology evidence="1">Multi-pass membrane protein</topology>
    </subcellularLocation>
</comment>
<keyword evidence="9" id="KW-1185">Reference proteome</keyword>
<dbReference type="InterPro" id="IPR033463">
    <property type="entry name" value="sCache_3"/>
</dbReference>
<dbReference type="InterPro" id="IPR029151">
    <property type="entry name" value="Sensor-like_sf"/>
</dbReference>
<evidence type="ECO:0000256" key="6">
    <source>
        <dbReference type="SAM" id="Phobius"/>
    </source>
</evidence>
<dbReference type="Proteomes" id="UP000523795">
    <property type="component" value="Unassembled WGS sequence"/>
</dbReference>
<name>A0ABX1JL24_9MICC</name>
<accession>A0ABX1JL24</accession>
<evidence type="ECO:0000256" key="5">
    <source>
        <dbReference type="ARBA" id="ARBA00023136"/>
    </source>
</evidence>
<protein>
    <submittedName>
        <fullName evidence="8">PAS domain-containing protein</fullName>
    </submittedName>
</protein>
<evidence type="ECO:0000256" key="2">
    <source>
        <dbReference type="ARBA" id="ARBA00022475"/>
    </source>
</evidence>
<evidence type="ECO:0000256" key="3">
    <source>
        <dbReference type="ARBA" id="ARBA00022692"/>
    </source>
</evidence>
<dbReference type="Pfam" id="PF17203">
    <property type="entry name" value="sCache_3_2"/>
    <property type="match status" value="1"/>
</dbReference>
<keyword evidence="5 6" id="KW-0472">Membrane</keyword>
<proteinExistence type="predicted"/>